<dbReference type="EMBL" id="FOTI01000057">
    <property type="protein sequence ID" value="SFM05194.1"/>
    <property type="molecule type" value="Genomic_DNA"/>
</dbReference>
<feature type="transmembrane region" description="Helical" evidence="1">
    <location>
        <begin position="6"/>
        <end position="23"/>
    </location>
</feature>
<evidence type="ECO:0000313" key="2">
    <source>
        <dbReference type="EMBL" id="SFM05194.1"/>
    </source>
</evidence>
<evidence type="ECO:0000256" key="1">
    <source>
        <dbReference type="SAM" id="Phobius"/>
    </source>
</evidence>
<keyword evidence="1" id="KW-1133">Transmembrane helix</keyword>
<keyword evidence="3" id="KW-1185">Reference proteome</keyword>
<dbReference type="AlphaFoldDB" id="A0A1I4MPK0"/>
<dbReference type="STRING" id="29563.SAMN02983006_02673"/>
<dbReference type="Pfam" id="PF12841">
    <property type="entry name" value="YvrJ"/>
    <property type="match status" value="1"/>
</dbReference>
<gene>
    <name evidence="2" type="ORF">SAMN02983006_02673</name>
</gene>
<dbReference type="InterPro" id="IPR024419">
    <property type="entry name" value="YvrJ"/>
</dbReference>
<dbReference type="OrthoDB" id="2662123at2"/>
<protein>
    <submittedName>
        <fullName evidence="2">YvrJ protein family protein</fullName>
    </submittedName>
</protein>
<sequence length="67" mass="7617">MEELLKLASSYGFPMVVAIYLLVRIEPLIRSLTRSVDTLTMMIALQSGIKVKDYDDLRTVVKEKAKD</sequence>
<keyword evidence="1" id="KW-0812">Transmembrane</keyword>
<proteinExistence type="predicted"/>
<dbReference type="Proteomes" id="UP000199006">
    <property type="component" value="Unassembled WGS sequence"/>
</dbReference>
<organism evidence="2 3">
    <name type="scientific">Halanaerobium salsuginis</name>
    <dbReference type="NCBI Taxonomy" id="29563"/>
    <lineage>
        <taxon>Bacteria</taxon>
        <taxon>Bacillati</taxon>
        <taxon>Bacillota</taxon>
        <taxon>Clostridia</taxon>
        <taxon>Halanaerobiales</taxon>
        <taxon>Halanaerobiaceae</taxon>
        <taxon>Halanaerobium</taxon>
    </lineage>
</organism>
<evidence type="ECO:0000313" key="3">
    <source>
        <dbReference type="Proteomes" id="UP000199006"/>
    </source>
</evidence>
<accession>A0A1I4MPK0</accession>
<name>A0A1I4MPK0_9FIRM</name>
<reference evidence="2 3" key="1">
    <citation type="submission" date="2016-10" db="EMBL/GenBank/DDBJ databases">
        <authorList>
            <person name="de Groot N.N."/>
        </authorList>
    </citation>
    <scope>NUCLEOTIDE SEQUENCE [LARGE SCALE GENOMIC DNA]</scope>
    <source>
        <strain evidence="2 3">ATCC 51327</strain>
    </source>
</reference>
<keyword evidence="1" id="KW-0472">Membrane</keyword>
<dbReference type="RefSeq" id="WP_089862663.1">
    <property type="nucleotide sequence ID" value="NZ_FOTI01000057.1"/>
</dbReference>